<evidence type="ECO:0000256" key="1">
    <source>
        <dbReference type="SAM" id="SignalP"/>
    </source>
</evidence>
<dbReference type="Proteomes" id="UP000256388">
    <property type="component" value="Unassembled WGS sequence"/>
</dbReference>
<evidence type="ECO:0000313" key="3">
    <source>
        <dbReference type="Proteomes" id="UP000256388"/>
    </source>
</evidence>
<feature type="chain" id="PRO_5030063561" description="PepSY domain-containing protein" evidence="1">
    <location>
        <begin position="29"/>
        <end position="189"/>
    </location>
</feature>
<reference evidence="2 3" key="1">
    <citation type="submission" date="2018-08" db="EMBL/GenBank/DDBJ databases">
        <title>Genomic Encyclopedia of Type Strains, Phase IV (KMG-IV): sequencing the most valuable type-strain genomes for metagenomic binning, comparative biology and taxonomic classification.</title>
        <authorList>
            <person name="Goeker M."/>
        </authorList>
    </citation>
    <scope>NUCLEOTIDE SEQUENCE [LARGE SCALE GENOMIC DNA]</scope>
    <source>
        <strain evidence="2 3">DSM 23923</strain>
    </source>
</reference>
<sequence length="189" mass="20792">MKKLIKTFGWNLRVISFACLFLFTASCAADNTASDSALAAIDEVRSVLALPLSPLEFVEDGSMVNSPNGGMKIAVYQDTEGRLYSFAPETGAVLEIDARVMLPARSAGTDSKPALDLEKTVFTYAQSLVPDFEARQSTLSYEASAKGDNYFFTWYGEMQPGDTNRPFLQFGINKDGILFAYYNTLDLED</sequence>
<evidence type="ECO:0000313" key="2">
    <source>
        <dbReference type="EMBL" id="REG04794.1"/>
    </source>
</evidence>
<dbReference type="PROSITE" id="PS51257">
    <property type="entry name" value="PROKAR_LIPOPROTEIN"/>
    <property type="match status" value="1"/>
</dbReference>
<dbReference type="RefSeq" id="WP_116226384.1">
    <property type="nucleotide sequence ID" value="NZ_AP018437.1"/>
</dbReference>
<accession>A0A347ZPG1</accession>
<protein>
    <recommendedName>
        <fullName evidence="4">PepSY domain-containing protein</fullName>
    </recommendedName>
</protein>
<comment type="caution">
    <text evidence="2">The sequence shown here is derived from an EMBL/GenBank/DDBJ whole genome shotgun (WGS) entry which is preliminary data.</text>
</comment>
<dbReference type="AlphaFoldDB" id="A0A347ZPG1"/>
<organism evidence="2 3">
    <name type="scientific">Pelolinea submarina</name>
    <dbReference type="NCBI Taxonomy" id="913107"/>
    <lineage>
        <taxon>Bacteria</taxon>
        <taxon>Bacillati</taxon>
        <taxon>Chloroflexota</taxon>
        <taxon>Anaerolineae</taxon>
        <taxon>Anaerolineales</taxon>
        <taxon>Anaerolineaceae</taxon>
        <taxon>Pelolinea</taxon>
    </lineage>
</organism>
<dbReference type="EMBL" id="QUMS01000006">
    <property type="protein sequence ID" value="REG04794.1"/>
    <property type="molecule type" value="Genomic_DNA"/>
</dbReference>
<feature type="signal peptide" evidence="1">
    <location>
        <begin position="1"/>
        <end position="28"/>
    </location>
</feature>
<keyword evidence="1" id="KW-0732">Signal</keyword>
<name>A0A347ZPG1_9CHLR</name>
<proteinExistence type="predicted"/>
<gene>
    <name evidence="2" type="ORF">DFR64_3146</name>
</gene>
<evidence type="ECO:0008006" key="4">
    <source>
        <dbReference type="Google" id="ProtNLM"/>
    </source>
</evidence>
<keyword evidence="3" id="KW-1185">Reference proteome</keyword>